<dbReference type="SUPFAM" id="SSF48371">
    <property type="entry name" value="ARM repeat"/>
    <property type="match status" value="1"/>
</dbReference>
<dbReference type="InterPro" id="IPR046804">
    <property type="entry name" value="DNA-PKcs_N"/>
</dbReference>
<keyword evidence="3" id="KW-1185">Reference proteome</keyword>
<evidence type="ECO:0000259" key="1">
    <source>
        <dbReference type="Pfam" id="PF20500"/>
    </source>
</evidence>
<comment type="caution">
    <text evidence="2">The sequence shown here is derived from an EMBL/GenBank/DDBJ whole genome shotgun (WGS) entry which is preliminary data.</text>
</comment>
<dbReference type="EMBL" id="JABFUD020000004">
    <property type="protein sequence ID" value="KAI5080747.1"/>
    <property type="molecule type" value="Genomic_DNA"/>
</dbReference>
<sequence>MDQKLLRYFAALRDETEAAQRGAAADITEVLSDISRLCEDLLTDEEISFALAAVFDPATGIFDVVEKLLPNRNRSIQKGRESCLVFVADFIRRTSTRAAPYAPYVKERCMLIFQRDESKSVQAAALLPLISFLELGMQAHGPPDFSLDWTSANLFMQEYRKAKSSGTLRSNILTVLGSTIECFPAMFEEENTVTILNLCLDSLDEQLHQKGKDPLFVLVAGAMKCLDGVLMWFDRTLPAGGSVDAARRVYAYLEQVLHFREDLKRYEMVKAGLRLLARHACLFRLRLLDDSMVLLKWLEAYCIHTNAQLRDAGLPAFNEFMLQISIGLSSNDRRVTNGQHVYKRLLAHALDILDARDQNFKLIALAIRMVGKLSPAILKFSGKRVLQQAFQRVAAFGSLSQREAQEESLGFSVTLVGAVSSIIDTLCDVDNYVVTVITEAVGNIFFNFPNLFPKQKLPVFLTIQELFKVLEKQGTIFSVFLNNIVWSSLERAMEPAKEDKEPRIELWKSYTELWSNLIDFDGVMHHKQKGKEGSSESRLSDGSSLQIQEKIFDAMIVCVMKALRELNLKYRVKGATVDKESSEADGTLNPDNDINPIEPLNEQDMKKFLNLVEFVQGFLSSQAVPYYSNWVLPLVQCLVELSGCYPLLSGFYKLLTVIMRIADNNGYFECNNDLISANSDITANCQVDTYERQIQPYVDQESDVCKDLLRRYLQEVIISSKRYKLELLASCLRLCLSAPPLLMGVNLLIDPIKVALTMGLRYP</sequence>
<organism evidence="2 3">
    <name type="scientific">Adiantum capillus-veneris</name>
    <name type="common">Maidenhair fern</name>
    <dbReference type="NCBI Taxonomy" id="13818"/>
    <lineage>
        <taxon>Eukaryota</taxon>
        <taxon>Viridiplantae</taxon>
        <taxon>Streptophyta</taxon>
        <taxon>Embryophyta</taxon>
        <taxon>Tracheophyta</taxon>
        <taxon>Polypodiopsida</taxon>
        <taxon>Polypodiidae</taxon>
        <taxon>Polypodiales</taxon>
        <taxon>Pteridineae</taxon>
        <taxon>Pteridaceae</taxon>
        <taxon>Vittarioideae</taxon>
        <taxon>Adiantum</taxon>
    </lineage>
</organism>
<evidence type="ECO:0000313" key="3">
    <source>
        <dbReference type="Proteomes" id="UP000886520"/>
    </source>
</evidence>
<dbReference type="Pfam" id="PF20500">
    <property type="entry name" value="DNA-PKcs_N"/>
    <property type="match status" value="1"/>
</dbReference>
<reference evidence="2" key="1">
    <citation type="submission" date="2021-01" db="EMBL/GenBank/DDBJ databases">
        <title>Adiantum capillus-veneris genome.</title>
        <authorList>
            <person name="Fang Y."/>
            <person name="Liao Q."/>
        </authorList>
    </citation>
    <scope>NUCLEOTIDE SEQUENCE</scope>
    <source>
        <strain evidence="2">H3</strain>
        <tissue evidence="2">Leaf</tissue>
    </source>
</reference>
<dbReference type="Proteomes" id="UP000886520">
    <property type="component" value="Chromosome 4"/>
</dbReference>
<dbReference type="AlphaFoldDB" id="A0A9D4V770"/>
<dbReference type="OrthoDB" id="431717at2759"/>
<evidence type="ECO:0000313" key="2">
    <source>
        <dbReference type="EMBL" id="KAI5080747.1"/>
    </source>
</evidence>
<name>A0A9D4V770_ADICA</name>
<dbReference type="InterPro" id="IPR016024">
    <property type="entry name" value="ARM-type_fold"/>
</dbReference>
<feature type="domain" description="DNA-PKcs N-terminal" evidence="1">
    <location>
        <begin position="51"/>
        <end position="762"/>
    </location>
</feature>
<proteinExistence type="predicted"/>
<accession>A0A9D4V770</accession>
<gene>
    <name evidence="2" type="ORF">GOP47_0003930</name>
</gene>
<protein>
    <recommendedName>
        <fullName evidence="1">DNA-PKcs N-terminal domain-containing protein</fullName>
    </recommendedName>
</protein>